<keyword evidence="16" id="KW-1185">Reference proteome</keyword>
<dbReference type="Proteomes" id="UP000663865">
    <property type="component" value="Unassembled WGS sequence"/>
</dbReference>
<evidence type="ECO:0000259" key="6">
    <source>
        <dbReference type="Pfam" id="PF00042"/>
    </source>
</evidence>
<evidence type="ECO:0000313" key="14">
    <source>
        <dbReference type="EMBL" id="CAF4721460.1"/>
    </source>
</evidence>
<feature type="domain" description="Globin" evidence="6">
    <location>
        <begin position="99"/>
        <end position="194"/>
    </location>
</feature>
<reference evidence="9" key="1">
    <citation type="submission" date="2021-02" db="EMBL/GenBank/DDBJ databases">
        <authorList>
            <person name="Nowell W R."/>
        </authorList>
    </citation>
    <scope>NUCLEOTIDE SEQUENCE</scope>
</reference>
<evidence type="ECO:0000313" key="11">
    <source>
        <dbReference type="EMBL" id="CAF4097164.1"/>
    </source>
</evidence>
<proteinExistence type="inferred from homology"/>
<evidence type="ECO:0000313" key="10">
    <source>
        <dbReference type="EMBL" id="CAF3727647.1"/>
    </source>
</evidence>
<evidence type="ECO:0000256" key="2">
    <source>
        <dbReference type="ARBA" id="ARBA00022617"/>
    </source>
</evidence>
<dbReference type="SUPFAM" id="SSF46458">
    <property type="entry name" value="Globin-like"/>
    <property type="match status" value="1"/>
</dbReference>
<dbReference type="EMBL" id="CAJNYD010001631">
    <property type="protein sequence ID" value="CAF3355908.1"/>
    <property type="molecule type" value="Genomic_DNA"/>
</dbReference>
<dbReference type="EMBL" id="CAJOBQ010000055">
    <property type="protein sequence ID" value="CAF4235840.1"/>
    <property type="molecule type" value="Genomic_DNA"/>
</dbReference>
<dbReference type="Proteomes" id="UP000663838">
    <property type="component" value="Unassembled WGS sequence"/>
</dbReference>
<evidence type="ECO:0000313" key="12">
    <source>
        <dbReference type="EMBL" id="CAF4107341.1"/>
    </source>
</evidence>
<dbReference type="EMBL" id="CAJNXB010006047">
    <property type="protein sequence ID" value="CAF3463989.1"/>
    <property type="molecule type" value="Genomic_DNA"/>
</dbReference>
<dbReference type="Proteomes" id="UP000663825">
    <property type="component" value="Unassembled WGS sequence"/>
</dbReference>
<dbReference type="GO" id="GO:0046872">
    <property type="term" value="F:metal ion binding"/>
    <property type="evidence" value="ECO:0007669"/>
    <property type="project" value="UniProtKB-KW"/>
</dbReference>
<dbReference type="OrthoDB" id="9984774at2759"/>
<dbReference type="EMBL" id="CAJNYU010004134">
    <property type="protein sequence ID" value="CAF3727647.1"/>
    <property type="molecule type" value="Genomic_DNA"/>
</dbReference>
<evidence type="ECO:0000256" key="1">
    <source>
        <dbReference type="ARBA" id="ARBA00022448"/>
    </source>
</evidence>
<name>A0A818P4U8_9BILA</name>
<dbReference type="Proteomes" id="UP000663833">
    <property type="component" value="Unassembled WGS sequence"/>
</dbReference>
<dbReference type="GO" id="GO:0020037">
    <property type="term" value="F:heme binding"/>
    <property type="evidence" value="ECO:0007669"/>
    <property type="project" value="InterPro"/>
</dbReference>
<comment type="similarity">
    <text evidence="5">Belongs to the globin family.</text>
</comment>
<keyword evidence="1 5" id="KW-0813">Transport</keyword>
<dbReference type="Proteomes" id="UP000663862">
    <property type="component" value="Unassembled WGS sequence"/>
</dbReference>
<dbReference type="CDD" id="cd01040">
    <property type="entry name" value="Mb-like"/>
    <property type="match status" value="1"/>
</dbReference>
<dbReference type="EMBL" id="CAJOBS010001355">
    <property type="protein sequence ID" value="CAF4721460.1"/>
    <property type="molecule type" value="Genomic_DNA"/>
</dbReference>
<organism evidence="9 15">
    <name type="scientific">Rotaria socialis</name>
    <dbReference type="NCBI Taxonomy" id="392032"/>
    <lineage>
        <taxon>Eukaryota</taxon>
        <taxon>Metazoa</taxon>
        <taxon>Spiralia</taxon>
        <taxon>Gnathifera</taxon>
        <taxon>Rotifera</taxon>
        <taxon>Eurotatoria</taxon>
        <taxon>Bdelloidea</taxon>
        <taxon>Philodinida</taxon>
        <taxon>Philodinidae</taxon>
        <taxon>Rotaria</taxon>
    </lineage>
</organism>
<protein>
    <recommendedName>
        <fullName evidence="6">Globin domain-containing protein</fullName>
    </recommendedName>
</protein>
<comment type="caution">
    <text evidence="9">The sequence shown here is derived from an EMBL/GenBank/DDBJ whole genome shotgun (WGS) entry which is preliminary data.</text>
</comment>
<dbReference type="AlphaFoldDB" id="A0A818P4U8"/>
<keyword evidence="3" id="KW-0479">Metal-binding</keyword>
<evidence type="ECO:0000313" key="8">
    <source>
        <dbReference type="EMBL" id="CAF3463989.1"/>
    </source>
</evidence>
<evidence type="ECO:0000313" key="9">
    <source>
        <dbReference type="EMBL" id="CAF3616901.1"/>
    </source>
</evidence>
<keyword evidence="4" id="KW-0408">Iron</keyword>
<evidence type="ECO:0000313" key="7">
    <source>
        <dbReference type="EMBL" id="CAF3355908.1"/>
    </source>
</evidence>
<dbReference type="GO" id="GO:0019825">
    <property type="term" value="F:oxygen binding"/>
    <property type="evidence" value="ECO:0007669"/>
    <property type="project" value="InterPro"/>
</dbReference>
<dbReference type="Proteomes" id="UP000663873">
    <property type="component" value="Unassembled WGS sequence"/>
</dbReference>
<evidence type="ECO:0000313" key="13">
    <source>
        <dbReference type="EMBL" id="CAF4235840.1"/>
    </source>
</evidence>
<dbReference type="InterPro" id="IPR012292">
    <property type="entry name" value="Globin/Proto"/>
</dbReference>
<dbReference type="Proteomes" id="UP000663851">
    <property type="component" value="Unassembled WGS sequence"/>
</dbReference>
<dbReference type="Gene3D" id="1.10.490.10">
    <property type="entry name" value="Globins"/>
    <property type="match status" value="1"/>
</dbReference>
<sequence>MGCASSIGPPTAIKPVEHIEANNNLIFTIDERLKLKEVWVIVKQNNLKKLGDDIVTRALEKDSSLISYWQNISFMDQRSNLTFAESESIVDTDLLCKQCYKQHGYKFLDKIDQLIMIMVTRATTTTNSNDNILDEYFHRIAEKHVQYKVKQDHVDILCECFIECLKNLMYHNRNEWTIKHELTWMKFFTLITNQFLSPTSTKSIS</sequence>
<dbReference type="GO" id="GO:0005344">
    <property type="term" value="F:oxygen carrier activity"/>
    <property type="evidence" value="ECO:0007669"/>
    <property type="project" value="UniProtKB-KW"/>
</dbReference>
<dbReference type="InterPro" id="IPR044399">
    <property type="entry name" value="Mb-like_M"/>
</dbReference>
<dbReference type="EMBL" id="CAJOBO010000039">
    <property type="protein sequence ID" value="CAF4107341.1"/>
    <property type="molecule type" value="Genomic_DNA"/>
</dbReference>
<evidence type="ECO:0000256" key="5">
    <source>
        <dbReference type="RuleBase" id="RU000356"/>
    </source>
</evidence>
<dbReference type="EMBL" id="CAJNYV010003852">
    <property type="protein sequence ID" value="CAF3616901.1"/>
    <property type="molecule type" value="Genomic_DNA"/>
</dbReference>
<gene>
    <name evidence="10" type="ORF">FME351_LOCUS29475</name>
    <name evidence="12" type="ORF">HFQ381_LOCUS1400</name>
    <name evidence="9" type="ORF">KIK155_LOCUS21710</name>
    <name evidence="7" type="ORF">LUA448_LOCUS13494</name>
    <name evidence="8" type="ORF">TIS948_LOCUS32849</name>
    <name evidence="14" type="ORF">TOA249_LOCUS18299</name>
    <name evidence="13" type="ORF">TSG867_LOCUS2161</name>
    <name evidence="11" type="ORF">UJA718_LOCUS60</name>
</gene>
<dbReference type="InterPro" id="IPR009050">
    <property type="entry name" value="Globin-like_sf"/>
</dbReference>
<dbReference type="InterPro" id="IPR000971">
    <property type="entry name" value="Globin"/>
</dbReference>
<keyword evidence="5" id="KW-0561">Oxygen transport</keyword>
<evidence type="ECO:0000256" key="3">
    <source>
        <dbReference type="ARBA" id="ARBA00022723"/>
    </source>
</evidence>
<keyword evidence="2 5" id="KW-0349">Heme</keyword>
<accession>A0A818P4U8</accession>
<dbReference type="Proteomes" id="UP000663869">
    <property type="component" value="Unassembled WGS sequence"/>
</dbReference>
<dbReference type="Pfam" id="PF00042">
    <property type="entry name" value="Globin"/>
    <property type="match status" value="1"/>
</dbReference>
<dbReference type="EMBL" id="CAJOBP010000002">
    <property type="protein sequence ID" value="CAF4097164.1"/>
    <property type="molecule type" value="Genomic_DNA"/>
</dbReference>
<evidence type="ECO:0000256" key="4">
    <source>
        <dbReference type="ARBA" id="ARBA00023004"/>
    </source>
</evidence>
<evidence type="ECO:0000313" key="16">
    <source>
        <dbReference type="Proteomes" id="UP000663873"/>
    </source>
</evidence>
<evidence type="ECO:0000313" key="15">
    <source>
        <dbReference type="Proteomes" id="UP000663865"/>
    </source>
</evidence>